<accession>A0A7T5R1I7</accession>
<dbReference type="InterPro" id="IPR008621">
    <property type="entry name" value="Cbb3-typ_cyt_oxidase_comp"/>
</dbReference>
<dbReference type="Proteomes" id="UP000595362">
    <property type="component" value="Chromosome"/>
</dbReference>
<proteinExistence type="predicted"/>
<dbReference type="Pfam" id="PF05545">
    <property type="entry name" value="FixQ"/>
    <property type="match status" value="1"/>
</dbReference>
<sequence length="51" mass="6007">MMGWISENAGLIGLLFFFSYFIGTTIWIFRPGSRQSYIEKSRIPLKEDHHD</sequence>
<feature type="transmembrane region" description="Helical" evidence="1">
    <location>
        <begin position="12"/>
        <end position="29"/>
    </location>
</feature>
<keyword evidence="1" id="KW-1133">Transmembrane helix</keyword>
<protein>
    <submittedName>
        <fullName evidence="2">Cbb3-type cytochrome c oxidase subunit 3</fullName>
    </submittedName>
</protein>
<dbReference type="EMBL" id="CP066681">
    <property type="protein sequence ID" value="QQG35775.1"/>
    <property type="molecule type" value="Genomic_DNA"/>
</dbReference>
<evidence type="ECO:0000256" key="1">
    <source>
        <dbReference type="SAM" id="Phobius"/>
    </source>
</evidence>
<organism evidence="2 3">
    <name type="scientific">Micavibrio aeruginosavorus</name>
    <dbReference type="NCBI Taxonomy" id="349221"/>
    <lineage>
        <taxon>Bacteria</taxon>
        <taxon>Pseudomonadati</taxon>
        <taxon>Bdellovibrionota</taxon>
        <taxon>Bdellovibrionia</taxon>
        <taxon>Bdellovibrionales</taxon>
        <taxon>Pseudobdellovibrionaceae</taxon>
        <taxon>Micavibrio</taxon>
    </lineage>
</organism>
<gene>
    <name evidence="2" type="ORF">HYS17_09745</name>
</gene>
<keyword evidence="1" id="KW-0812">Transmembrane</keyword>
<dbReference type="AlphaFoldDB" id="A0A7T5R1I7"/>
<keyword evidence="1" id="KW-0472">Membrane</keyword>
<reference evidence="2 3" key="1">
    <citation type="submission" date="2020-07" db="EMBL/GenBank/DDBJ databases">
        <title>Huge and variable diversity of episymbiotic CPR bacteria and DPANN archaea in groundwater ecosystems.</title>
        <authorList>
            <person name="He C.Y."/>
            <person name="Keren R."/>
            <person name="Whittaker M."/>
            <person name="Farag I.F."/>
            <person name="Doudna J."/>
            <person name="Cate J.H.D."/>
            <person name="Banfield J.F."/>
        </authorList>
    </citation>
    <scope>NUCLEOTIDE SEQUENCE [LARGE SCALE GENOMIC DNA]</scope>
    <source>
        <strain evidence="2">NC_groundwater_70_Ag_B-0.1um_54_66</strain>
    </source>
</reference>
<evidence type="ECO:0000313" key="3">
    <source>
        <dbReference type="Proteomes" id="UP000595362"/>
    </source>
</evidence>
<evidence type="ECO:0000313" key="2">
    <source>
        <dbReference type="EMBL" id="QQG35775.1"/>
    </source>
</evidence>
<name>A0A7T5R1I7_9BACT</name>